<feature type="domain" description="Zn(2)-C6 fungal-type" evidence="11">
    <location>
        <begin position="39"/>
        <end position="68"/>
    </location>
</feature>
<comment type="caution">
    <text evidence="12">The sequence shown here is derived from an EMBL/GenBank/DDBJ whole genome shotgun (WGS) entry which is preliminary data.</text>
</comment>
<dbReference type="InterPro" id="IPR036259">
    <property type="entry name" value="MFS_trans_sf"/>
</dbReference>
<dbReference type="SUPFAM" id="SSF57701">
    <property type="entry name" value="Zn2/Cys6 DNA-binding domain"/>
    <property type="match status" value="1"/>
</dbReference>
<evidence type="ECO:0000256" key="8">
    <source>
        <dbReference type="ARBA" id="ARBA00037968"/>
    </source>
</evidence>
<dbReference type="CDD" id="cd12148">
    <property type="entry name" value="fungal_TF_MHR"/>
    <property type="match status" value="1"/>
</dbReference>
<dbReference type="PROSITE" id="PS00463">
    <property type="entry name" value="ZN2_CY6_FUNGAL_1"/>
    <property type="match status" value="1"/>
</dbReference>
<evidence type="ECO:0000256" key="4">
    <source>
        <dbReference type="ARBA" id="ARBA00022723"/>
    </source>
</evidence>
<dbReference type="GO" id="GO:0003677">
    <property type="term" value="F:DNA binding"/>
    <property type="evidence" value="ECO:0007669"/>
    <property type="project" value="InterPro"/>
</dbReference>
<keyword evidence="13" id="KW-1185">Reference proteome</keyword>
<dbReference type="InterPro" id="IPR053181">
    <property type="entry name" value="EcdB-like_regulator"/>
</dbReference>
<dbReference type="Pfam" id="PF04082">
    <property type="entry name" value="Fungal_trans"/>
    <property type="match status" value="1"/>
</dbReference>
<protein>
    <submittedName>
        <fullName evidence="12">Putative mfs general substrate transporter protein</fullName>
    </submittedName>
</protein>
<dbReference type="Pfam" id="PF07690">
    <property type="entry name" value="MFS_1"/>
    <property type="match status" value="1"/>
</dbReference>
<dbReference type="PANTHER" id="PTHR47785">
    <property type="entry name" value="ZN(II)2CYS6 TRANSCRIPTION FACTOR (EUROFUNG)-RELATED-RELATED"/>
    <property type="match status" value="1"/>
</dbReference>
<dbReference type="InterPro" id="IPR036864">
    <property type="entry name" value="Zn2-C6_fun-type_DNA-bd_sf"/>
</dbReference>
<dbReference type="SMART" id="SM00066">
    <property type="entry name" value="GAL4"/>
    <property type="match status" value="1"/>
</dbReference>
<dbReference type="InterPro" id="IPR011701">
    <property type="entry name" value="MFS"/>
</dbReference>
<dbReference type="Proteomes" id="UP000531561">
    <property type="component" value="Unassembled WGS sequence"/>
</dbReference>
<dbReference type="RefSeq" id="XP_037195716.1">
    <property type="nucleotide sequence ID" value="XM_037333588.1"/>
</dbReference>
<proteinExistence type="inferred from homology"/>
<feature type="transmembrane region" description="Helical" evidence="10">
    <location>
        <begin position="860"/>
        <end position="884"/>
    </location>
</feature>
<feature type="compositionally biased region" description="Acidic residues" evidence="9">
    <location>
        <begin position="1010"/>
        <end position="1024"/>
    </location>
</feature>
<evidence type="ECO:0000256" key="7">
    <source>
        <dbReference type="ARBA" id="ARBA00023242"/>
    </source>
</evidence>
<name>A0A8H6B093_9HELO</name>
<dbReference type="GeneID" id="59257280"/>
<comment type="subcellular location">
    <subcellularLocation>
        <location evidence="1">Membrane</location>
        <topology evidence="1">Multi-pass membrane protein</topology>
    </subcellularLocation>
</comment>
<reference evidence="12 13" key="1">
    <citation type="journal article" date="2020" name="Phytopathology">
        <title>A high-quality genome resource of Botrytis fragariae, a new and rapidly spreading fungal pathogen causing strawberry gray mold in the U.S.A.</title>
        <authorList>
            <person name="Wu Y."/>
            <person name="Saski C.A."/>
            <person name="Schnabel G."/>
            <person name="Xiao S."/>
            <person name="Hu M."/>
        </authorList>
    </citation>
    <scope>NUCLEOTIDE SEQUENCE [LARGE SCALE GENOMIC DNA]</scope>
    <source>
        <strain evidence="12 13">BVB16</strain>
    </source>
</reference>
<dbReference type="FunFam" id="1.20.1250.20:FF:000064">
    <property type="entry name" value="MFS allantoate transporter"/>
    <property type="match status" value="1"/>
</dbReference>
<dbReference type="GO" id="GO:0022857">
    <property type="term" value="F:transmembrane transporter activity"/>
    <property type="evidence" value="ECO:0007669"/>
    <property type="project" value="InterPro"/>
</dbReference>
<evidence type="ECO:0000256" key="9">
    <source>
        <dbReference type="SAM" id="MobiDB-lite"/>
    </source>
</evidence>
<feature type="transmembrane region" description="Helical" evidence="10">
    <location>
        <begin position="662"/>
        <end position="680"/>
    </location>
</feature>
<dbReference type="PANTHER" id="PTHR47785:SF1">
    <property type="entry name" value="TRANSCRIPTION FACTOR, PUTATIVE (AFU_ORTHOLOGUE AFUA_5G14530)-RELATED"/>
    <property type="match status" value="1"/>
</dbReference>
<dbReference type="GO" id="GO:0006351">
    <property type="term" value="P:DNA-templated transcription"/>
    <property type="evidence" value="ECO:0007669"/>
    <property type="project" value="InterPro"/>
</dbReference>
<keyword evidence="5 10" id="KW-1133">Transmembrane helix</keyword>
<dbReference type="OrthoDB" id="6133115at2759"/>
<keyword evidence="3 10" id="KW-0812">Transmembrane</keyword>
<evidence type="ECO:0000256" key="3">
    <source>
        <dbReference type="ARBA" id="ARBA00022692"/>
    </source>
</evidence>
<evidence type="ECO:0000313" key="13">
    <source>
        <dbReference type="Proteomes" id="UP000531561"/>
    </source>
</evidence>
<feature type="region of interest" description="Disordered" evidence="9">
    <location>
        <begin position="1006"/>
        <end position="1027"/>
    </location>
</feature>
<dbReference type="InterPro" id="IPR001138">
    <property type="entry name" value="Zn2Cys6_DnaBD"/>
</dbReference>
<evidence type="ECO:0000256" key="10">
    <source>
        <dbReference type="SAM" id="Phobius"/>
    </source>
</evidence>
<feature type="transmembrane region" description="Helical" evidence="10">
    <location>
        <begin position="692"/>
        <end position="713"/>
    </location>
</feature>
<dbReference type="CDD" id="cd00067">
    <property type="entry name" value="GAL4"/>
    <property type="match status" value="1"/>
</dbReference>
<dbReference type="InterPro" id="IPR007219">
    <property type="entry name" value="XnlR_reg_dom"/>
</dbReference>
<dbReference type="Gene3D" id="4.10.240.10">
    <property type="entry name" value="Zn(2)-C6 fungal-type DNA-binding domain"/>
    <property type="match status" value="1"/>
</dbReference>
<gene>
    <name evidence="12" type="ORF">Bfra_003176</name>
</gene>
<evidence type="ECO:0000256" key="2">
    <source>
        <dbReference type="ARBA" id="ARBA00022448"/>
    </source>
</evidence>
<keyword evidence="2" id="KW-0813">Transport</keyword>
<evidence type="ECO:0000256" key="5">
    <source>
        <dbReference type="ARBA" id="ARBA00022989"/>
    </source>
</evidence>
<dbReference type="GO" id="GO:0016020">
    <property type="term" value="C:membrane"/>
    <property type="evidence" value="ECO:0007669"/>
    <property type="project" value="UniProtKB-SubCell"/>
</dbReference>
<keyword evidence="6 10" id="KW-0472">Membrane</keyword>
<accession>A0A8H6B093</accession>
<evidence type="ECO:0000259" key="11">
    <source>
        <dbReference type="PROSITE" id="PS50048"/>
    </source>
</evidence>
<feature type="transmembrane region" description="Helical" evidence="10">
    <location>
        <begin position="923"/>
        <end position="941"/>
    </location>
</feature>
<dbReference type="SUPFAM" id="SSF103473">
    <property type="entry name" value="MFS general substrate transporter"/>
    <property type="match status" value="1"/>
</dbReference>
<organism evidence="12 13">
    <name type="scientific">Botrytis fragariae</name>
    <dbReference type="NCBI Taxonomy" id="1964551"/>
    <lineage>
        <taxon>Eukaryota</taxon>
        <taxon>Fungi</taxon>
        <taxon>Dikarya</taxon>
        <taxon>Ascomycota</taxon>
        <taxon>Pezizomycotina</taxon>
        <taxon>Leotiomycetes</taxon>
        <taxon>Helotiales</taxon>
        <taxon>Sclerotiniaceae</taxon>
        <taxon>Botrytis</taxon>
    </lineage>
</organism>
<comment type="similarity">
    <text evidence="8">Belongs to the major facilitator superfamily. Allantoate permease family.</text>
</comment>
<keyword evidence="7" id="KW-0539">Nucleus</keyword>
<dbReference type="Pfam" id="PF00172">
    <property type="entry name" value="Zn_clus"/>
    <property type="match status" value="1"/>
</dbReference>
<dbReference type="Gene3D" id="1.20.1250.20">
    <property type="entry name" value="MFS general substrate transporter like domains"/>
    <property type="match status" value="2"/>
</dbReference>
<evidence type="ECO:0000313" key="12">
    <source>
        <dbReference type="EMBL" id="KAF5876770.1"/>
    </source>
</evidence>
<sequence>MPNPPIVFIESREHLVFPASVVMSAVDPAPRTRRRAAHACDVCRLRKIRCDGHNPCATCIATDQDCSYGIDVNPRGKNDSILEGVLRIERYLQDMNAMMAASPAFMNHHVANDHNSGSPQTAYSGGATIASPLPQQITRPRHLSFHDEQSVHNAVLSSFHTSATESILSWQLFDVFPSIRQNYTSIFHLEQAIMPIASRSSTMHPYVGSPELDHIIESFQANINFWYPAMSNNKRNQLRDCVLLRKLEQPTTLSVLALLMMSLGCASQSIIDIAVPRDLTTDEHEYYKGRKLMADIYFDEVLKRLYIPHTEMSSTAVQCLFYTAVYFAFSQRPLQAWEYINATAAKCRLLLSYHSPGESAEDVECLRRIFWSCYILESDYLAELSGLPESGLASIESTIPLPGSYDTHDSQVDEEHSSLYFLACISMRRLLNRVHNLLYAKETGASLDDARFPFIVEELDHQLEEWRDFLPPALQFVVDTQPAQGQHAGFLRQRYLTCRSVIYRPYLTWVLTNHSQDINVAQNVLEKCRNCLDACLLHIINLRGMTGAMLVLLAASRLPYLRILLGQDVTNIGSHLQTLIKSSDEVSANLDPTKSNNDTITTSPNSAVAVFPENTAFAKRLVRKIDLRLMPLMFITFNFNYIDKSILSTAAVFGLVGDTHLVDGQFSSISSVFYFGYLLWEYPGVYLIQTLPVAKYIAADIVIWGIIVASTASCTSYEGLMVARLFTGMVESSISPAFLYVTSMWYTRDEMPSRMGLWYAGNSFGGAVASLLSFGIGQIHSSLKPWKLLYIIFGLATAIWGFIVLVFLPDTISRAKFLTPEEKKCAEERVRVAGTGITMSVKNDWKGEQAIECLLDPKTWFCVFISLFTMIPNGGTTSFANILITSFGFTGLQSTLISLPSSLISFLTIVISGHLASRYRDTTTLLLSTLLLPPIIGASLMNWAPLNSLKLTGFYLIGFSHATIPLTMSLIGANTRGTTKKMTMSACIDGGGTEGYLKGVNGRRDREEWGLESEDEEPEGEMDMGGDLTDFQTRGFRYRL</sequence>
<evidence type="ECO:0000256" key="1">
    <source>
        <dbReference type="ARBA" id="ARBA00004141"/>
    </source>
</evidence>
<dbReference type="GO" id="GO:0000981">
    <property type="term" value="F:DNA-binding transcription factor activity, RNA polymerase II-specific"/>
    <property type="evidence" value="ECO:0007669"/>
    <property type="project" value="InterPro"/>
</dbReference>
<evidence type="ECO:0000256" key="6">
    <source>
        <dbReference type="ARBA" id="ARBA00023136"/>
    </source>
</evidence>
<dbReference type="GO" id="GO:0008270">
    <property type="term" value="F:zinc ion binding"/>
    <property type="evidence" value="ECO:0007669"/>
    <property type="project" value="InterPro"/>
</dbReference>
<feature type="transmembrane region" description="Helical" evidence="10">
    <location>
        <begin position="757"/>
        <end position="776"/>
    </location>
</feature>
<feature type="transmembrane region" description="Helical" evidence="10">
    <location>
        <begin position="896"/>
        <end position="916"/>
    </location>
</feature>
<keyword evidence="4" id="KW-0479">Metal-binding</keyword>
<dbReference type="EMBL" id="JABFCT010000004">
    <property type="protein sequence ID" value="KAF5876770.1"/>
    <property type="molecule type" value="Genomic_DNA"/>
</dbReference>
<dbReference type="PROSITE" id="PS50048">
    <property type="entry name" value="ZN2_CY6_FUNGAL_2"/>
    <property type="match status" value="1"/>
</dbReference>
<feature type="transmembrane region" description="Helical" evidence="10">
    <location>
        <begin position="953"/>
        <end position="973"/>
    </location>
</feature>
<dbReference type="AlphaFoldDB" id="A0A8H6B093"/>
<feature type="transmembrane region" description="Helical" evidence="10">
    <location>
        <begin position="788"/>
        <end position="808"/>
    </location>
</feature>